<dbReference type="STRING" id="1176165.GCA_001584405_00159"/>
<organism evidence="12 13">
    <name type="scientific">Brevibacterium ravenspurgense</name>
    <dbReference type="NCBI Taxonomy" id="479117"/>
    <lineage>
        <taxon>Bacteria</taxon>
        <taxon>Bacillati</taxon>
        <taxon>Actinomycetota</taxon>
        <taxon>Actinomycetes</taxon>
        <taxon>Micrococcales</taxon>
        <taxon>Brevibacteriaceae</taxon>
        <taxon>Brevibacterium</taxon>
    </lineage>
</organism>
<dbReference type="GO" id="GO:0003724">
    <property type="term" value="F:RNA helicase activity"/>
    <property type="evidence" value="ECO:0007669"/>
    <property type="project" value="TreeGrafter"/>
</dbReference>
<evidence type="ECO:0000259" key="11">
    <source>
        <dbReference type="PROSITE" id="PS51643"/>
    </source>
</evidence>
<dbReference type="GO" id="GO:0051607">
    <property type="term" value="P:defense response to virus"/>
    <property type="evidence" value="ECO:0007669"/>
    <property type="project" value="UniProtKB-KW"/>
</dbReference>
<dbReference type="InterPro" id="IPR050547">
    <property type="entry name" value="DEAD_box_RNA_helicases"/>
</dbReference>
<keyword evidence="7" id="KW-0347">Helicase</keyword>
<dbReference type="Pfam" id="PF22590">
    <property type="entry name" value="Cas3-like_C_2"/>
    <property type="match status" value="1"/>
</dbReference>
<evidence type="ECO:0000256" key="8">
    <source>
        <dbReference type="ARBA" id="ARBA00022840"/>
    </source>
</evidence>
<evidence type="ECO:0000256" key="9">
    <source>
        <dbReference type="ARBA" id="ARBA00023118"/>
    </source>
</evidence>
<dbReference type="PANTHER" id="PTHR47963:SF9">
    <property type="entry name" value="CRISPR-ASSOCIATED ENDONUCLEASE_HELICASE CAS3"/>
    <property type="match status" value="1"/>
</dbReference>
<dbReference type="NCBIfam" id="TIGR01596">
    <property type="entry name" value="cas3_HD"/>
    <property type="match status" value="1"/>
</dbReference>
<dbReference type="GO" id="GO:0016787">
    <property type="term" value="F:hydrolase activity"/>
    <property type="evidence" value="ECO:0007669"/>
    <property type="project" value="UniProtKB-KW"/>
</dbReference>
<evidence type="ECO:0000256" key="3">
    <source>
        <dbReference type="ARBA" id="ARBA00022722"/>
    </source>
</evidence>
<dbReference type="InterPro" id="IPR027417">
    <property type="entry name" value="P-loop_NTPase"/>
</dbReference>
<dbReference type="Proteomes" id="UP000242755">
    <property type="component" value="Unassembled WGS sequence"/>
</dbReference>
<dbReference type="SMART" id="SM00487">
    <property type="entry name" value="DEXDc"/>
    <property type="match status" value="1"/>
</dbReference>
<dbReference type="InterPro" id="IPR006483">
    <property type="entry name" value="CRISPR-assoc_Cas3_HD"/>
</dbReference>
<evidence type="ECO:0000313" key="12">
    <source>
        <dbReference type="EMBL" id="PKY70995.1"/>
    </source>
</evidence>
<dbReference type="Gene3D" id="3.40.50.300">
    <property type="entry name" value="P-loop containing nucleotide triphosphate hydrolases"/>
    <property type="match status" value="2"/>
</dbReference>
<dbReference type="CDD" id="cd09641">
    <property type="entry name" value="Cas3''_I"/>
    <property type="match status" value="1"/>
</dbReference>
<gene>
    <name evidence="12" type="ORF">CYJ40_02770</name>
</gene>
<accession>A0A2I1IIP3</accession>
<keyword evidence="4" id="KW-0479">Metal-binding</keyword>
<dbReference type="InterPro" id="IPR041372">
    <property type="entry name" value="Cas3_C"/>
</dbReference>
<dbReference type="Pfam" id="PF00270">
    <property type="entry name" value="DEAD"/>
    <property type="match status" value="1"/>
</dbReference>
<dbReference type="Pfam" id="PF18019">
    <property type="entry name" value="Cas3_HD"/>
    <property type="match status" value="1"/>
</dbReference>
<dbReference type="InterPro" id="IPR054712">
    <property type="entry name" value="Cas3-like_dom"/>
</dbReference>
<feature type="region of interest" description="Disordered" evidence="10">
    <location>
        <begin position="799"/>
        <end position="820"/>
    </location>
</feature>
<sequence>MTAEHTNNLEAAFRLPAKSFRTQDPALMHLQEVLWLSLPQHLRDSADVGMALEEDWLSRSISERLANRYSLCSDEVRALLGFLAGTHDLGKAESSWQRRLAHSPTAAWLADKALSSGLFDEAQKHCDPTYKPQHSVTSDVILRRQLPRLFPGADYTAICTLTASAGCHHGVPSNLPYHDLLRDDTELPPLNRHLDNHGAACAQVWAALTRDILDRTGAHSALEKIIGAGGLTITDQLTIAGFVSMSDWIASNQELFPLTESGAHSSSESRAAAALDQLNLTQSWSPEPDRPTPLSKRFGWPESAALRACQRTAQAAVKDLNEPALVVISEEMGRGKTEAALLAAEEIAKTRGAGGLAFGLPTQVTANAMLPRISDWLRSFSTAENQHSLRLAHGRAHLSSEFERLVRHTRAVNAEQNENADDGVIAHAWFSGRKSLLSDFSVSTVDQLLMTALKSRYVTLRHLGVSGKVIIFDEVHSLDPYSTAYLERTLMWLAAHQTSVILLSATLDSAVQNRLEQSYALGLSRRRPTAAAQPPSYPQVSVTTMEGTQRYDVDALHEHRQVHLDVIDDDLAFLRRRLEQLASEGGIIGVVCNTVQRAQDAYSALSKFWPEETVLLHSQLTAAQRALIETHLTDQLGKKSSRDSADPASQRPYRLIVVGTQVLEQSLDVDFDLLVSDFAPVDALAQRAGRLHRHDRPDSDRPSQLRCPHILLRGFTRRGPQPPLFDPGSESIYGGYRLLASAAALSDNFNEETWCIRHDLYPKIDAVGTGSIAVPSEWETEFQQAKSDYTQAVRNARGRASAHQISTPGRTNNDLGRALSGADTLDADRSEEIVAASVRDIEPSLEAILVMQHDGLLYPLPWLTPGQTDAISETQAPPPWLSKLLADSTVRLPRWLVPPYQVDEAIGSLEATRIGAWQADFRLKGQLVLTIDRAFRGQVLGTHFRFHPCYGFLREEQFSKYKLQEMHESPFEDEQEEELYEDL</sequence>
<protein>
    <recommendedName>
        <fullName evidence="11">HD Cas3-type domain-containing protein</fullName>
    </recommendedName>
</protein>
<evidence type="ECO:0000256" key="4">
    <source>
        <dbReference type="ARBA" id="ARBA00022723"/>
    </source>
</evidence>
<evidence type="ECO:0000256" key="2">
    <source>
        <dbReference type="ARBA" id="ARBA00009046"/>
    </source>
</evidence>
<keyword evidence="9" id="KW-0051">Antiviral defense</keyword>
<evidence type="ECO:0000256" key="7">
    <source>
        <dbReference type="ARBA" id="ARBA00022806"/>
    </source>
</evidence>
<proteinExistence type="inferred from homology"/>
<comment type="similarity">
    <text evidence="1">In the N-terminal section; belongs to the CRISPR-associated nuclease Cas3-HD family.</text>
</comment>
<dbReference type="Pfam" id="PF18395">
    <property type="entry name" value="Cas3_C"/>
    <property type="match status" value="1"/>
</dbReference>
<dbReference type="InterPro" id="IPR001650">
    <property type="entry name" value="Helicase_C-like"/>
</dbReference>
<name>A0A2I1IIP3_9MICO</name>
<keyword evidence="5" id="KW-0547">Nucleotide-binding</keyword>
<comment type="similarity">
    <text evidence="2">In the central section; belongs to the CRISPR-associated helicase Cas3 family.</text>
</comment>
<keyword evidence="3" id="KW-0540">Nuclease</keyword>
<dbReference type="InterPro" id="IPR006474">
    <property type="entry name" value="Helicase_Cas3_CRISPR-ass_core"/>
</dbReference>
<reference evidence="12 13" key="1">
    <citation type="submission" date="2017-12" db="EMBL/GenBank/DDBJ databases">
        <title>Phylogenetic diversity of female urinary microbiome.</title>
        <authorList>
            <person name="Thomas-White K."/>
            <person name="Wolfe A.J."/>
        </authorList>
    </citation>
    <scope>NUCLEOTIDE SEQUENCE [LARGE SCALE GENOMIC DNA]</scope>
    <source>
        <strain evidence="12 13">UMB0426</strain>
    </source>
</reference>
<dbReference type="GO" id="GO:0005524">
    <property type="term" value="F:ATP binding"/>
    <property type="evidence" value="ECO:0007669"/>
    <property type="project" value="UniProtKB-KW"/>
</dbReference>
<dbReference type="SMART" id="SM00490">
    <property type="entry name" value="HELICc"/>
    <property type="match status" value="1"/>
</dbReference>
<dbReference type="EMBL" id="PKGO01000002">
    <property type="protein sequence ID" value="PKY70995.1"/>
    <property type="molecule type" value="Genomic_DNA"/>
</dbReference>
<dbReference type="GO" id="GO:0004518">
    <property type="term" value="F:nuclease activity"/>
    <property type="evidence" value="ECO:0007669"/>
    <property type="project" value="UniProtKB-KW"/>
</dbReference>
<dbReference type="Gene3D" id="1.10.3210.30">
    <property type="match status" value="1"/>
</dbReference>
<dbReference type="NCBIfam" id="TIGR01587">
    <property type="entry name" value="cas3_core"/>
    <property type="match status" value="1"/>
</dbReference>
<evidence type="ECO:0000256" key="5">
    <source>
        <dbReference type="ARBA" id="ARBA00022741"/>
    </source>
</evidence>
<dbReference type="RefSeq" id="WP_101671970.1">
    <property type="nucleotide sequence ID" value="NZ_PKGO01000002.1"/>
</dbReference>
<keyword evidence="6" id="KW-0378">Hydrolase</keyword>
<dbReference type="GO" id="GO:0046872">
    <property type="term" value="F:metal ion binding"/>
    <property type="evidence" value="ECO:0007669"/>
    <property type="project" value="UniProtKB-KW"/>
</dbReference>
<evidence type="ECO:0000313" key="13">
    <source>
        <dbReference type="Proteomes" id="UP000242755"/>
    </source>
</evidence>
<feature type="compositionally biased region" description="Polar residues" evidence="10">
    <location>
        <begin position="803"/>
        <end position="814"/>
    </location>
</feature>
<dbReference type="PANTHER" id="PTHR47963">
    <property type="entry name" value="DEAD-BOX ATP-DEPENDENT RNA HELICASE 47, MITOCHONDRIAL"/>
    <property type="match status" value="1"/>
</dbReference>
<comment type="caution">
    <text evidence="12">The sequence shown here is derived from an EMBL/GenBank/DDBJ whole genome shotgun (WGS) entry which is preliminary data.</text>
</comment>
<keyword evidence="8" id="KW-0067">ATP-binding</keyword>
<evidence type="ECO:0000256" key="10">
    <source>
        <dbReference type="SAM" id="MobiDB-lite"/>
    </source>
</evidence>
<evidence type="ECO:0000256" key="6">
    <source>
        <dbReference type="ARBA" id="ARBA00022801"/>
    </source>
</evidence>
<dbReference type="GO" id="GO:0003723">
    <property type="term" value="F:RNA binding"/>
    <property type="evidence" value="ECO:0007669"/>
    <property type="project" value="TreeGrafter"/>
</dbReference>
<feature type="domain" description="HD Cas3-type" evidence="11">
    <location>
        <begin position="31"/>
        <end position="249"/>
    </location>
</feature>
<dbReference type="InterPro" id="IPR011545">
    <property type="entry name" value="DEAD/DEAH_box_helicase_dom"/>
</dbReference>
<dbReference type="PROSITE" id="PS51643">
    <property type="entry name" value="HD_CAS3"/>
    <property type="match status" value="1"/>
</dbReference>
<dbReference type="InterPro" id="IPR014001">
    <property type="entry name" value="Helicase_ATP-bd"/>
</dbReference>
<evidence type="ECO:0000256" key="1">
    <source>
        <dbReference type="ARBA" id="ARBA00006847"/>
    </source>
</evidence>
<dbReference type="AlphaFoldDB" id="A0A2I1IIP3"/>
<dbReference type="SUPFAM" id="SSF52540">
    <property type="entry name" value="P-loop containing nucleoside triphosphate hydrolases"/>
    <property type="match status" value="1"/>
</dbReference>
<dbReference type="InterPro" id="IPR038257">
    <property type="entry name" value="CRISPR-assoc_Cas3_HD_sf"/>
</dbReference>